<dbReference type="CDD" id="cd06592">
    <property type="entry name" value="GH31_NET37"/>
    <property type="match status" value="1"/>
</dbReference>
<dbReference type="InterPro" id="IPR013780">
    <property type="entry name" value="Glyco_hydro_b"/>
</dbReference>
<dbReference type="SUPFAM" id="SSF51011">
    <property type="entry name" value="Glycosyl hydrolase domain"/>
    <property type="match status" value="1"/>
</dbReference>
<evidence type="ECO:0000256" key="1">
    <source>
        <dbReference type="ARBA" id="ARBA00007806"/>
    </source>
</evidence>
<dbReference type="InterPro" id="IPR050985">
    <property type="entry name" value="Alpha-glycosidase_related"/>
</dbReference>
<evidence type="ECO:0000256" key="4">
    <source>
        <dbReference type="RuleBase" id="RU361185"/>
    </source>
</evidence>
<dbReference type="PANTHER" id="PTHR43053">
    <property type="entry name" value="GLYCOSIDASE FAMILY 31"/>
    <property type="match status" value="1"/>
</dbReference>
<dbReference type="OrthoDB" id="10070917at2759"/>
<name>A0A0M3KEW0_ANISI</name>
<dbReference type="GO" id="GO:0005975">
    <property type="term" value="P:carbohydrate metabolic process"/>
    <property type="evidence" value="ECO:0007669"/>
    <property type="project" value="InterPro"/>
</dbReference>
<accession>A0A0M3KEW0</accession>
<gene>
    <name evidence="7" type="ORF">ASIM_LOCUS18907</name>
</gene>
<evidence type="ECO:0000256" key="2">
    <source>
        <dbReference type="ARBA" id="ARBA00022801"/>
    </source>
</evidence>
<keyword evidence="3 4" id="KW-0326">Glycosidase</keyword>
<comment type="similarity">
    <text evidence="1 4">Belongs to the glycosyl hydrolase 31 family.</text>
</comment>
<dbReference type="GO" id="GO:0004553">
    <property type="term" value="F:hydrolase activity, hydrolyzing O-glycosyl compounds"/>
    <property type="evidence" value="ECO:0007669"/>
    <property type="project" value="InterPro"/>
</dbReference>
<dbReference type="EMBL" id="UYRR01036281">
    <property type="protein sequence ID" value="VDK66670.1"/>
    <property type="molecule type" value="Genomic_DNA"/>
</dbReference>
<evidence type="ECO:0000313" key="8">
    <source>
        <dbReference type="Proteomes" id="UP000267096"/>
    </source>
</evidence>
<dbReference type="WBParaSite" id="ASIM_0001951801-mRNA-1">
    <property type="protein sequence ID" value="ASIM_0001951801-mRNA-1"/>
    <property type="gene ID" value="ASIM_0001951801"/>
</dbReference>
<dbReference type="Pfam" id="PF21365">
    <property type="entry name" value="Glyco_hydro_31_3rd"/>
    <property type="match status" value="1"/>
</dbReference>
<keyword evidence="2 4" id="KW-0378">Hydrolase</keyword>
<evidence type="ECO:0000259" key="6">
    <source>
        <dbReference type="Pfam" id="PF21365"/>
    </source>
</evidence>
<reference evidence="7 8" key="2">
    <citation type="submission" date="2018-11" db="EMBL/GenBank/DDBJ databases">
        <authorList>
            <consortium name="Pathogen Informatics"/>
        </authorList>
    </citation>
    <scope>NUCLEOTIDE SEQUENCE [LARGE SCALE GENOMIC DNA]</scope>
</reference>
<dbReference type="Proteomes" id="UP000267096">
    <property type="component" value="Unassembled WGS sequence"/>
</dbReference>
<evidence type="ECO:0000256" key="3">
    <source>
        <dbReference type="ARBA" id="ARBA00023295"/>
    </source>
</evidence>
<proteinExistence type="inferred from homology"/>
<keyword evidence="8" id="KW-1185">Reference proteome</keyword>
<dbReference type="Gene3D" id="3.20.20.80">
    <property type="entry name" value="Glycosidases"/>
    <property type="match status" value="1"/>
</dbReference>
<dbReference type="SUPFAM" id="SSF51445">
    <property type="entry name" value="(Trans)glycosidases"/>
    <property type="match status" value="1"/>
</dbReference>
<feature type="domain" description="Glycoside hydrolase family 31 TIM barrel" evidence="5">
    <location>
        <begin position="101"/>
        <end position="248"/>
    </location>
</feature>
<evidence type="ECO:0000313" key="9">
    <source>
        <dbReference type="WBParaSite" id="ASIM_0001951801-mRNA-1"/>
    </source>
</evidence>
<feature type="domain" description="Glycosyl hydrolase family 31 C-terminal" evidence="6">
    <location>
        <begin position="347"/>
        <end position="396"/>
    </location>
</feature>
<evidence type="ECO:0000313" key="7">
    <source>
        <dbReference type="EMBL" id="VDK66670.1"/>
    </source>
</evidence>
<evidence type="ECO:0000259" key="5">
    <source>
        <dbReference type="Pfam" id="PF01055"/>
    </source>
</evidence>
<dbReference type="AlphaFoldDB" id="A0A0M3KEW0"/>
<organism evidence="9">
    <name type="scientific">Anisakis simplex</name>
    <name type="common">Herring worm</name>
    <dbReference type="NCBI Taxonomy" id="6269"/>
    <lineage>
        <taxon>Eukaryota</taxon>
        <taxon>Metazoa</taxon>
        <taxon>Ecdysozoa</taxon>
        <taxon>Nematoda</taxon>
        <taxon>Chromadorea</taxon>
        <taxon>Rhabditida</taxon>
        <taxon>Spirurina</taxon>
        <taxon>Ascaridomorpha</taxon>
        <taxon>Ascaridoidea</taxon>
        <taxon>Anisakidae</taxon>
        <taxon>Anisakis</taxon>
        <taxon>Anisakis simplex complex</taxon>
    </lineage>
</organism>
<dbReference type="PANTHER" id="PTHR43053:SF4">
    <property type="entry name" value="MYOGENESIS-REGULATING GLYCOSIDASE"/>
    <property type="match status" value="1"/>
</dbReference>
<sequence>MERYWLNSNKLAIFVEDSVALWTEHWDGRLSLQAQIRDSCYENVLSDKMAPRLSYTVFTLRSGGDVTTLKDFHLAVHRSLYSGGVSLPDEVVIRHPIWTTWARYKQDISEDKVLQFAEEILEHKAAISQLELDDRWERSYGDFEFDSTRFPNVERMCDVLRSKGIRLSLWIHPFINLDSNNAKDRNIWGYMVQTGYNKEPARVDWWNKAAYVVDFTNPAAVYWFRERLDALKKLGVYSFKFDAGEVTYLPKRFRLWRNGANINDYQRCYAEMAAEFGNAVEVRVCSRTQSLPILVRTLDRLSTWDNAGLGSVLPIALNYSLHGYYFNLPDILNQLMVCMQMSKAPWDPMWWLSDSDEALMSSDQFVINDRVIVAPALEKGMTSREVYLPAGKWRHVSGNLGGSSGNGVYVGPVRIRI</sequence>
<dbReference type="Gene3D" id="2.60.40.1180">
    <property type="entry name" value="Golgi alpha-mannosidase II"/>
    <property type="match status" value="1"/>
</dbReference>
<dbReference type="InterPro" id="IPR000322">
    <property type="entry name" value="Glyco_hydro_31_TIM"/>
</dbReference>
<protein>
    <submittedName>
        <fullName evidence="9">Uncharacterized family 31 glucosidase KIAA1161 (inferred by orthology to a human protein)</fullName>
    </submittedName>
</protein>
<dbReference type="Pfam" id="PF01055">
    <property type="entry name" value="Glyco_hydro_31_2nd"/>
    <property type="match status" value="1"/>
</dbReference>
<reference evidence="9" key="1">
    <citation type="submission" date="2017-02" db="UniProtKB">
        <authorList>
            <consortium name="WormBaseParasite"/>
        </authorList>
    </citation>
    <scope>IDENTIFICATION</scope>
</reference>
<dbReference type="InterPro" id="IPR017853">
    <property type="entry name" value="GH"/>
</dbReference>
<dbReference type="InterPro" id="IPR048395">
    <property type="entry name" value="Glyco_hydro_31_C"/>
</dbReference>